<keyword evidence="9" id="KW-1185">Reference proteome</keyword>
<feature type="domain" description="Major facilitator superfamily (MFS) profile" evidence="7">
    <location>
        <begin position="1"/>
        <end position="312"/>
    </location>
</feature>
<protein>
    <recommendedName>
        <fullName evidence="7">Major facilitator superfamily (MFS) profile domain-containing protein</fullName>
    </recommendedName>
</protein>
<evidence type="ECO:0000259" key="7">
    <source>
        <dbReference type="PROSITE" id="PS50850"/>
    </source>
</evidence>
<evidence type="ECO:0000256" key="3">
    <source>
        <dbReference type="ARBA" id="ARBA00022692"/>
    </source>
</evidence>
<dbReference type="PANTHER" id="PTHR43124:SF3">
    <property type="entry name" value="CHLORAMPHENICOL EFFLUX PUMP RV0191"/>
    <property type="match status" value="1"/>
</dbReference>
<feature type="transmembrane region" description="Helical" evidence="6">
    <location>
        <begin position="84"/>
        <end position="108"/>
    </location>
</feature>
<dbReference type="Proteomes" id="UP000019753">
    <property type="component" value="Unassembled WGS sequence"/>
</dbReference>
<evidence type="ECO:0000313" key="8">
    <source>
        <dbReference type="EMBL" id="EYR62839.1"/>
    </source>
</evidence>
<dbReference type="EMBL" id="AXCW01000161">
    <property type="protein sequence ID" value="EYR62839.1"/>
    <property type="molecule type" value="Genomic_DNA"/>
</dbReference>
<dbReference type="InterPro" id="IPR011701">
    <property type="entry name" value="MFS"/>
</dbReference>
<keyword evidence="5 6" id="KW-0472">Membrane</keyword>
<evidence type="ECO:0000256" key="1">
    <source>
        <dbReference type="ARBA" id="ARBA00004651"/>
    </source>
</evidence>
<dbReference type="SUPFAM" id="SSF103473">
    <property type="entry name" value="MFS general substrate transporter"/>
    <property type="match status" value="1"/>
</dbReference>
<gene>
    <name evidence="8" type="ORF">N866_04860</name>
</gene>
<evidence type="ECO:0000256" key="5">
    <source>
        <dbReference type="ARBA" id="ARBA00023136"/>
    </source>
</evidence>
<reference evidence="8 9" key="1">
    <citation type="submission" date="2014-01" db="EMBL/GenBank/DDBJ databases">
        <title>Actinotalea ferrariae CF5-4.</title>
        <authorList>
            <person name="Chen F."/>
            <person name="Li Y."/>
            <person name="Wang G."/>
        </authorList>
    </citation>
    <scope>NUCLEOTIDE SEQUENCE [LARGE SCALE GENOMIC DNA]</scope>
    <source>
        <strain evidence="8 9">CF5-4</strain>
    </source>
</reference>
<dbReference type="InterPro" id="IPR020846">
    <property type="entry name" value="MFS_dom"/>
</dbReference>
<organism evidence="8 9">
    <name type="scientific">Actinotalea ferrariae CF5-4</name>
    <dbReference type="NCBI Taxonomy" id="948458"/>
    <lineage>
        <taxon>Bacteria</taxon>
        <taxon>Bacillati</taxon>
        <taxon>Actinomycetota</taxon>
        <taxon>Actinomycetes</taxon>
        <taxon>Micrococcales</taxon>
        <taxon>Cellulomonadaceae</taxon>
        <taxon>Actinotalea</taxon>
    </lineage>
</organism>
<keyword evidence="2" id="KW-1003">Cell membrane</keyword>
<proteinExistence type="predicted"/>
<dbReference type="InterPro" id="IPR036259">
    <property type="entry name" value="MFS_trans_sf"/>
</dbReference>
<name>A0A021VNT6_9CELL</name>
<feature type="transmembrane region" description="Helical" evidence="6">
    <location>
        <begin position="120"/>
        <end position="141"/>
    </location>
</feature>
<evidence type="ECO:0000313" key="9">
    <source>
        <dbReference type="Proteomes" id="UP000019753"/>
    </source>
</evidence>
<dbReference type="GO" id="GO:0022857">
    <property type="term" value="F:transmembrane transporter activity"/>
    <property type="evidence" value="ECO:0007669"/>
    <property type="project" value="InterPro"/>
</dbReference>
<evidence type="ECO:0000256" key="6">
    <source>
        <dbReference type="SAM" id="Phobius"/>
    </source>
</evidence>
<feature type="transmembrane region" description="Helical" evidence="6">
    <location>
        <begin position="224"/>
        <end position="244"/>
    </location>
</feature>
<feature type="transmembrane region" description="Helical" evidence="6">
    <location>
        <begin position="256"/>
        <end position="274"/>
    </location>
</feature>
<feature type="transmembrane region" description="Helical" evidence="6">
    <location>
        <begin position="59"/>
        <end position="78"/>
    </location>
</feature>
<dbReference type="InterPro" id="IPR050189">
    <property type="entry name" value="MFS_Efflux_Transporters"/>
</dbReference>
<feature type="transmembrane region" description="Helical" evidence="6">
    <location>
        <begin position="147"/>
        <end position="166"/>
    </location>
</feature>
<keyword evidence="3 6" id="KW-0812">Transmembrane</keyword>
<feature type="transmembrane region" description="Helical" evidence="6">
    <location>
        <begin position="29"/>
        <end position="47"/>
    </location>
</feature>
<sequence>MVVAAGGTMVLFPLFPALQESLGLSTGSLGLVAAAGFGAALVTELLLAPQADRGHVRRMAVVALTLVALSLAASALATEAWHLVAARAVSGVGLGLYLPAAAGLLVRLAPLRAGEALGRLGTAELGGLAIGPLLASAALAWTDPATVFAAAAVLAAVGAVVVGVRLREPVADDGAPVPPALAFDLLRSRRVLGAVVLAVAVYVPIGAYDAVWPRYLADLDASTLLIGLSYALFALPFMVVATPAGRLADRIGGGATFARGIVALVLLIAAYGVIRHPGLATGAGLVESGAQAFAAVGAAAAMAQAVDPSRAG</sequence>
<keyword evidence="4 6" id="KW-1133">Transmembrane helix</keyword>
<comment type="caution">
    <text evidence="8">The sequence shown here is derived from an EMBL/GenBank/DDBJ whole genome shotgun (WGS) entry which is preliminary data.</text>
</comment>
<feature type="non-terminal residue" evidence="8">
    <location>
        <position position="312"/>
    </location>
</feature>
<dbReference type="PANTHER" id="PTHR43124">
    <property type="entry name" value="PURINE EFFLUX PUMP PBUE"/>
    <property type="match status" value="1"/>
</dbReference>
<dbReference type="PROSITE" id="PS50850">
    <property type="entry name" value="MFS"/>
    <property type="match status" value="1"/>
</dbReference>
<dbReference type="Pfam" id="PF07690">
    <property type="entry name" value="MFS_1"/>
    <property type="match status" value="1"/>
</dbReference>
<accession>A0A021VNT6</accession>
<feature type="transmembrane region" description="Helical" evidence="6">
    <location>
        <begin position="191"/>
        <end position="212"/>
    </location>
</feature>
<dbReference type="GO" id="GO:0005886">
    <property type="term" value="C:plasma membrane"/>
    <property type="evidence" value="ECO:0007669"/>
    <property type="project" value="UniProtKB-SubCell"/>
</dbReference>
<evidence type="ECO:0000256" key="2">
    <source>
        <dbReference type="ARBA" id="ARBA00022475"/>
    </source>
</evidence>
<dbReference type="Gene3D" id="1.20.1250.20">
    <property type="entry name" value="MFS general substrate transporter like domains"/>
    <property type="match status" value="2"/>
</dbReference>
<comment type="subcellular location">
    <subcellularLocation>
        <location evidence="1">Cell membrane</location>
        <topology evidence="1">Multi-pass membrane protein</topology>
    </subcellularLocation>
</comment>
<dbReference type="AlphaFoldDB" id="A0A021VNT6"/>
<evidence type="ECO:0000256" key="4">
    <source>
        <dbReference type="ARBA" id="ARBA00022989"/>
    </source>
</evidence>